<keyword evidence="3" id="KW-0808">Transferase</keyword>
<dbReference type="Proteomes" id="UP000326759">
    <property type="component" value="Unassembled WGS sequence"/>
</dbReference>
<keyword evidence="4" id="KW-1185">Reference proteome</keyword>
<dbReference type="GO" id="GO:0005634">
    <property type="term" value="C:nucleus"/>
    <property type="evidence" value="ECO:0007669"/>
    <property type="project" value="InterPro"/>
</dbReference>
<feature type="compositionally biased region" description="Polar residues" evidence="1">
    <location>
        <begin position="406"/>
        <end position="416"/>
    </location>
</feature>
<dbReference type="PANTHER" id="PTHR45750">
    <property type="entry name" value="GH11602P"/>
    <property type="match status" value="1"/>
</dbReference>
<evidence type="ECO:0000313" key="3">
    <source>
        <dbReference type="EMBL" id="KAB7507260.1"/>
    </source>
</evidence>
<evidence type="ECO:0000259" key="2">
    <source>
        <dbReference type="Pfam" id="PF06466"/>
    </source>
</evidence>
<dbReference type="GO" id="GO:0045944">
    <property type="term" value="P:positive regulation of transcription by RNA polymerase II"/>
    <property type="evidence" value="ECO:0007669"/>
    <property type="project" value="TreeGrafter"/>
</dbReference>
<proteinExistence type="predicted"/>
<feature type="compositionally biased region" description="Polar residues" evidence="1">
    <location>
        <begin position="348"/>
        <end position="360"/>
    </location>
</feature>
<accession>A0A5N5TM63</accession>
<reference evidence="3 4" key="1">
    <citation type="journal article" date="2019" name="PLoS Biol.">
        <title>Sex chromosomes control vertical transmission of feminizing Wolbachia symbionts in an isopod.</title>
        <authorList>
            <person name="Becking T."/>
            <person name="Chebbi M.A."/>
            <person name="Giraud I."/>
            <person name="Moumen B."/>
            <person name="Laverre T."/>
            <person name="Caubet Y."/>
            <person name="Peccoud J."/>
            <person name="Gilbert C."/>
            <person name="Cordaux R."/>
        </authorList>
    </citation>
    <scope>NUCLEOTIDE SEQUENCE [LARGE SCALE GENOMIC DNA]</scope>
    <source>
        <strain evidence="3">ANa2</strain>
        <tissue evidence="3">Whole body excluding digestive tract and cuticle</tissue>
    </source>
</reference>
<dbReference type="GO" id="GO:0140672">
    <property type="term" value="C:ATAC complex"/>
    <property type="evidence" value="ECO:0007669"/>
    <property type="project" value="TreeGrafter"/>
</dbReference>
<dbReference type="OrthoDB" id="1937912at2759"/>
<dbReference type="PANTHER" id="PTHR45750:SF3">
    <property type="entry name" value="HISTONE ACETYLTRANSFERASE"/>
    <property type="match status" value="1"/>
</dbReference>
<comment type="caution">
    <text evidence="3">The sequence shown here is derived from an EMBL/GenBank/DDBJ whole genome shotgun (WGS) entry which is preliminary data.</text>
</comment>
<dbReference type="Pfam" id="PF06466">
    <property type="entry name" value="PCAF_N"/>
    <property type="match status" value="1"/>
</dbReference>
<gene>
    <name evidence="3" type="primary">Kat2a</name>
    <name evidence="3" type="ORF">Anas_01215</name>
</gene>
<dbReference type="EMBL" id="SEYY01000435">
    <property type="protein sequence ID" value="KAB7507260.1"/>
    <property type="molecule type" value="Genomic_DNA"/>
</dbReference>
<feature type="compositionally biased region" description="Basic and acidic residues" evidence="1">
    <location>
        <begin position="364"/>
        <end position="388"/>
    </location>
</feature>
<dbReference type="AlphaFoldDB" id="A0A5N5TM63"/>
<sequence length="416" mass="47583">MQQSQNPQQSQPQQSSTQTDGGTRTTNSMKIQMKKAQMRAWPREKKIEKIACYSACKINEECRCTSFKIESQLHTLPVDGIAPVSQPSDTCGTCGHTLAAHTGHLENKTNEELDKLLSIVVDVENLYIMFSKEENNDTKHVYHYLFRLFRKSAMHGTYPVLEGPLGKPPFERPSIAKGVTNFVHYKCSQLPTKDIQVMTDLAKMFLHCLNHWKLVTPSLALFQPTTDENNVYKVNYTRWLCFSYIPQICDTLPHCETSTAFGRNFLKTIYHTLRKHLMDRFRSERDKMSDDKKHFLLHHFPRRYSQVRHLLWDIDYNSQASRAVASSGDKVSRGEFERLSVQPGGEGQFTTVSLTPASAQKRSKHDDRYEKKSENDGEPQLKKFRADDENVDEAVAEAAAAAEQPKQISTTEPSIF</sequence>
<name>A0A5N5TM63_9CRUS</name>
<organism evidence="3 4">
    <name type="scientific">Armadillidium nasatum</name>
    <dbReference type="NCBI Taxonomy" id="96803"/>
    <lineage>
        <taxon>Eukaryota</taxon>
        <taxon>Metazoa</taxon>
        <taxon>Ecdysozoa</taxon>
        <taxon>Arthropoda</taxon>
        <taxon>Crustacea</taxon>
        <taxon>Multicrustacea</taxon>
        <taxon>Malacostraca</taxon>
        <taxon>Eumalacostraca</taxon>
        <taxon>Peracarida</taxon>
        <taxon>Isopoda</taxon>
        <taxon>Oniscidea</taxon>
        <taxon>Crinocheta</taxon>
        <taxon>Armadillidiidae</taxon>
        <taxon>Armadillidium</taxon>
    </lineage>
</organism>
<dbReference type="InterPro" id="IPR009464">
    <property type="entry name" value="PCAF_N"/>
</dbReference>
<dbReference type="GO" id="GO:0010484">
    <property type="term" value="F:histone H3 acetyltransferase activity"/>
    <property type="evidence" value="ECO:0007669"/>
    <property type="project" value="TreeGrafter"/>
</dbReference>
<dbReference type="InterPro" id="IPR037800">
    <property type="entry name" value="GCN5"/>
</dbReference>
<evidence type="ECO:0000313" key="4">
    <source>
        <dbReference type="Proteomes" id="UP000326759"/>
    </source>
</evidence>
<feature type="region of interest" description="Disordered" evidence="1">
    <location>
        <begin position="341"/>
        <end position="416"/>
    </location>
</feature>
<feature type="domain" description="PCAF N-terminal" evidence="2">
    <location>
        <begin position="30"/>
        <end position="280"/>
    </location>
</feature>
<feature type="region of interest" description="Disordered" evidence="1">
    <location>
        <begin position="1"/>
        <end position="26"/>
    </location>
</feature>
<evidence type="ECO:0000256" key="1">
    <source>
        <dbReference type="SAM" id="MobiDB-lite"/>
    </source>
</evidence>
<protein>
    <submittedName>
        <fullName evidence="3">Histone acetyltransferase KAT2A</fullName>
    </submittedName>
</protein>